<dbReference type="SUPFAM" id="SSF110997">
    <property type="entry name" value="Sporulation related repeat"/>
    <property type="match status" value="1"/>
</dbReference>
<dbReference type="InterPro" id="IPR036680">
    <property type="entry name" value="SPOR-like_sf"/>
</dbReference>
<dbReference type="Pfam" id="PF05036">
    <property type="entry name" value="SPOR"/>
    <property type="match status" value="1"/>
</dbReference>
<evidence type="ECO:0000313" key="5">
    <source>
        <dbReference type="Proteomes" id="UP000092508"/>
    </source>
</evidence>
<name>A0A1B8Q967_9GAMM</name>
<keyword evidence="2" id="KW-0812">Transmembrane</keyword>
<gene>
    <name evidence="4" type="ORF">A9308_09815</name>
</gene>
<dbReference type="PROSITE" id="PS51724">
    <property type="entry name" value="SPOR"/>
    <property type="match status" value="1"/>
</dbReference>
<keyword evidence="2" id="KW-0472">Membrane</keyword>
<reference evidence="4 5" key="1">
    <citation type="submission" date="2016-06" db="EMBL/GenBank/DDBJ databases">
        <title>Draft genome of Moraxella atlantae CCUG 66109.</title>
        <authorList>
            <person name="Salva-Serra F."/>
            <person name="Engstrom-Jakobsson H."/>
            <person name="Thorell K."/>
            <person name="Gonzales-Siles L."/>
            <person name="Karlsson R."/>
            <person name="Boulund F."/>
            <person name="Engstrand L."/>
            <person name="Kristiansson E."/>
            <person name="Moore E."/>
        </authorList>
    </citation>
    <scope>NUCLEOTIDE SEQUENCE [LARGE SCALE GENOMIC DNA]</scope>
    <source>
        <strain evidence="4 5">CCUG 66109</strain>
    </source>
</reference>
<proteinExistence type="predicted"/>
<protein>
    <recommendedName>
        <fullName evidence="3">SPOR domain-containing protein</fullName>
    </recommendedName>
</protein>
<dbReference type="RefSeq" id="WP_067238301.1">
    <property type="nucleotide sequence ID" value="NZ_LZMZ01000040.1"/>
</dbReference>
<evidence type="ECO:0000256" key="1">
    <source>
        <dbReference type="SAM" id="MobiDB-lite"/>
    </source>
</evidence>
<dbReference type="EMBL" id="LZMZ01000040">
    <property type="protein sequence ID" value="OBX75155.1"/>
    <property type="molecule type" value="Genomic_DNA"/>
</dbReference>
<dbReference type="STRING" id="34059.A9308_09815"/>
<keyword evidence="2" id="KW-1133">Transmembrane helix</keyword>
<comment type="caution">
    <text evidence="4">The sequence shown here is derived from an EMBL/GenBank/DDBJ whole genome shotgun (WGS) entry which is preliminary data.</text>
</comment>
<evidence type="ECO:0000259" key="3">
    <source>
        <dbReference type="PROSITE" id="PS51724"/>
    </source>
</evidence>
<dbReference type="Gene3D" id="3.30.70.1070">
    <property type="entry name" value="Sporulation related repeat"/>
    <property type="match status" value="1"/>
</dbReference>
<dbReference type="InterPro" id="IPR007730">
    <property type="entry name" value="SPOR-like_dom"/>
</dbReference>
<dbReference type="Proteomes" id="UP000092508">
    <property type="component" value="Unassembled WGS sequence"/>
</dbReference>
<evidence type="ECO:0000256" key="2">
    <source>
        <dbReference type="SAM" id="Phobius"/>
    </source>
</evidence>
<feature type="transmembrane region" description="Helical" evidence="2">
    <location>
        <begin position="31"/>
        <end position="52"/>
    </location>
</feature>
<sequence>MSKKTSSKLPPIGGKAKRGATPNTSTNSASLVAAMLVGVILALGLVLLLYLWNPWGKHEEVSAQPAPASAMAQAAASTPDGQMPDYQFYDLLRQQQVSGIPDQAITASGLPSTAKPDAVVTAPIPSSASAATSAPVTTTDNPMQSATVAAIERNGADYMGGTKTLNDDASAAAGTVTAATANSNDLTNATTYILQINSFDNASDADRRRAEVLMAGVDAQIVKKRDAQDQILYQVISRTMPTAEQAALAHRQLQNNGIDSIIVEQRRR</sequence>
<dbReference type="AlphaFoldDB" id="A0A1B8Q967"/>
<feature type="domain" description="SPOR" evidence="3">
    <location>
        <begin position="186"/>
        <end position="266"/>
    </location>
</feature>
<dbReference type="OrthoDB" id="8558195at2"/>
<feature type="region of interest" description="Disordered" evidence="1">
    <location>
        <begin position="1"/>
        <end position="24"/>
    </location>
</feature>
<dbReference type="GO" id="GO:0042834">
    <property type="term" value="F:peptidoglycan binding"/>
    <property type="evidence" value="ECO:0007669"/>
    <property type="project" value="InterPro"/>
</dbReference>
<organism evidence="4 5">
    <name type="scientific">Faucicola atlantae</name>
    <dbReference type="NCBI Taxonomy" id="34059"/>
    <lineage>
        <taxon>Bacteria</taxon>
        <taxon>Pseudomonadati</taxon>
        <taxon>Pseudomonadota</taxon>
        <taxon>Gammaproteobacteria</taxon>
        <taxon>Moraxellales</taxon>
        <taxon>Moraxellaceae</taxon>
        <taxon>Faucicola</taxon>
    </lineage>
</organism>
<accession>A0A1B8Q967</accession>
<evidence type="ECO:0000313" key="4">
    <source>
        <dbReference type="EMBL" id="OBX75155.1"/>
    </source>
</evidence>